<evidence type="ECO:0000313" key="3">
    <source>
        <dbReference type="Proteomes" id="UP000827937"/>
    </source>
</evidence>
<feature type="transmembrane region" description="Helical" evidence="1">
    <location>
        <begin position="12"/>
        <end position="39"/>
    </location>
</feature>
<dbReference type="RefSeq" id="YP_010509911.1">
    <property type="nucleotide sequence ID" value="NC_067213.1"/>
</dbReference>
<name>A0AAE7V5L5_9CAUD</name>
<sequence length="76" mass="8290">MLTKVKEVSKRLITGGLLCIAIGVVQGFAVQMLGLSLVFPNYIQLFSMLLLVGIAGIVIGVIMLLFIWLINMVNKL</sequence>
<organism evidence="2 3">
    <name type="scientific">uncultured phage cr150_1</name>
    <dbReference type="NCBI Taxonomy" id="2986413"/>
    <lineage>
        <taxon>Viruses</taxon>
        <taxon>Duplodnaviria</taxon>
        <taxon>Heunggongvirae</taxon>
        <taxon>Uroviricota</taxon>
        <taxon>Caudoviricetes</taxon>
        <taxon>Crassvirales</taxon>
        <taxon>Suoliviridae</taxon>
        <taxon>Loutivirinae</taxon>
        <taxon>Blohavirus</taxon>
        <taxon>Blohavirus faecalis</taxon>
    </lineage>
</organism>
<accession>A0AAE7V5L5</accession>
<dbReference type="GeneID" id="75687409"/>
<dbReference type="Proteomes" id="UP000827937">
    <property type="component" value="Segment"/>
</dbReference>
<feature type="transmembrane region" description="Helical" evidence="1">
    <location>
        <begin position="45"/>
        <end position="70"/>
    </location>
</feature>
<keyword evidence="1" id="KW-0472">Membrane</keyword>
<protein>
    <submittedName>
        <fullName evidence="2">Uncharacterized protein</fullName>
    </submittedName>
</protein>
<reference evidence="2 3" key="1">
    <citation type="submission" date="2021-04" db="EMBL/GenBank/DDBJ databases">
        <authorList>
            <person name="Shkoporov A.N."/>
            <person name="Stockdale S.R."/>
            <person name="Guerin E."/>
            <person name="Ross R.P."/>
            <person name="Hill C."/>
        </authorList>
    </citation>
    <scope>NUCLEOTIDE SEQUENCE [LARGE SCALE GENOMIC DNA]</scope>
    <source>
        <strain evidence="3">cr150_1</strain>
    </source>
</reference>
<keyword evidence="1" id="KW-1133">Transmembrane helix</keyword>
<gene>
    <name evidence="2" type="primary">gp_73472</name>
</gene>
<evidence type="ECO:0000256" key="1">
    <source>
        <dbReference type="SAM" id="Phobius"/>
    </source>
</evidence>
<keyword evidence="3" id="KW-1185">Reference proteome</keyword>
<keyword evidence="1" id="KW-0812">Transmembrane</keyword>
<proteinExistence type="predicted"/>
<dbReference type="EMBL" id="MZ130495">
    <property type="protein sequence ID" value="QWM90971.1"/>
    <property type="molecule type" value="Genomic_DNA"/>
</dbReference>
<dbReference type="KEGG" id="vg:75687409"/>
<evidence type="ECO:0000313" key="2">
    <source>
        <dbReference type="EMBL" id="QWM90971.1"/>
    </source>
</evidence>